<sequence length="387" mass="42858">MKHSGPEDWRNGGFALYVHWPFCASKCPYCDFNSHVSQSISHEDWRRAYVSEIKRWAERTPGRVLTSIFFGGGTPSLMEPETVAAVIDTARSVWLPSNDIEITLEANPTSVERAKFQAFADAGVNRVSLGVQSLDDEALRLLGRRHSAAEALRAWDVANAVFARTSLDLIYARQFQTQEHWRKELTEALALSPRHLSLYQLTIEEGTAFGDRYSLGKLPGLPSEDRGADLWSMTQTLCEDAGLPAYEVSNHAETGMESRHNQVYWRYGDYVGIGPGAHGRVTEGGVRRATEALRAPAPWLRSVTQGIPSVTEETLSGTDASAEMLMMGMRLREGIDLARYTALAGSPLPETALRDLRDLDLIWQAEGRIGTTDAGRPLLNSVLRALL</sequence>
<dbReference type="SMART" id="SM00729">
    <property type="entry name" value="Elp3"/>
    <property type="match status" value="1"/>
</dbReference>
<evidence type="ECO:0000256" key="10">
    <source>
        <dbReference type="RuleBase" id="RU364116"/>
    </source>
</evidence>
<dbReference type="GO" id="GO:0006779">
    <property type="term" value="P:porphyrin-containing compound biosynthetic process"/>
    <property type="evidence" value="ECO:0007669"/>
    <property type="project" value="InterPro"/>
</dbReference>
<comment type="similarity">
    <text evidence="2">Belongs to the anaerobic coproporphyrinogen-III oxidase family. HemW subfamily.</text>
</comment>
<evidence type="ECO:0000313" key="13">
    <source>
        <dbReference type="Proteomes" id="UP000244810"/>
    </source>
</evidence>
<dbReference type="SUPFAM" id="SSF102114">
    <property type="entry name" value="Radical SAM enzymes"/>
    <property type="match status" value="1"/>
</dbReference>
<dbReference type="InterPro" id="IPR007197">
    <property type="entry name" value="rSAM"/>
</dbReference>
<dbReference type="NCBIfam" id="TIGR00539">
    <property type="entry name" value="hemN_rel"/>
    <property type="match status" value="1"/>
</dbReference>
<dbReference type="PROSITE" id="PS51918">
    <property type="entry name" value="RADICAL_SAM"/>
    <property type="match status" value="1"/>
</dbReference>
<evidence type="ECO:0000256" key="2">
    <source>
        <dbReference type="ARBA" id="ARBA00006100"/>
    </source>
</evidence>
<dbReference type="SFLD" id="SFLDF00562">
    <property type="entry name" value="HemN-like__clustered_with_heat"/>
    <property type="match status" value="1"/>
</dbReference>
<dbReference type="OrthoDB" id="9808022at2"/>
<dbReference type="GO" id="GO:0051539">
    <property type="term" value="F:4 iron, 4 sulfur cluster binding"/>
    <property type="evidence" value="ECO:0007669"/>
    <property type="project" value="UniProtKB-UniRule"/>
</dbReference>
<accession>A0A2T7ULA7</accession>
<comment type="function">
    <text evidence="10">Probably acts as a heme chaperone, transferring heme to an unknown acceptor. Binds one molecule of heme per monomer, possibly covalently. Binds 1 [4Fe-4S] cluster. The cluster is coordinated with 3 cysteines and an exchangeable S-adenosyl-L-methionine.</text>
</comment>
<dbReference type="EMBL" id="QDDR01000014">
    <property type="protein sequence ID" value="PVE45465.1"/>
    <property type="molecule type" value="Genomic_DNA"/>
</dbReference>
<evidence type="ECO:0000256" key="1">
    <source>
        <dbReference type="ARBA" id="ARBA00001966"/>
    </source>
</evidence>
<protein>
    <recommendedName>
        <fullName evidence="3 10">Heme chaperone HemW</fullName>
    </recommendedName>
</protein>
<keyword evidence="9 10" id="KW-0143">Chaperone</keyword>
<reference evidence="12 13" key="1">
    <citation type="journal article" date="2011" name="Syst. Appl. Microbiol.">
        <title>Defluviimonas denitrificans gen. nov., sp. nov., and Pararhodobacter aggregans gen. nov., sp. nov., non-phototrophic Rhodobacteraceae from the biofilter of a marine aquaculture.</title>
        <authorList>
            <person name="Foesel B.U."/>
            <person name="Drake H.L."/>
            <person name="Schramm A."/>
        </authorList>
    </citation>
    <scope>NUCLEOTIDE SEQUENCE [LARGE SCALE GENOMIC DNA]</scope>
    <source>
        <strain evidence="12 13">D1-19</strain>
    </source>
</reference>
<comment type="subcellular location">
    <subcellularLocation>
        <location evidence="10">Cytoplasm</location>
    </subcellularLocation>
</comment>
<feature type="domain" description="Radical SAM core" evidence="11">
    <location>
        <begin position="8"/>
        <end position="244"/>
    </location>
</feature>
<keyword evidence="7 10" id="KW-0408">Iron</keyword>
<dbReference type="Pfam" id="PF04055">
    <property type="entry name" value="Radical_SAM"/>
    <property type="match status" value="1"/>
</dbReference>
<keyword evidence="5 10" id="KW-0949">S-adenosyl-L-methionine</keyword>
<evidence type="ECO:0000256" key="9">
    <source>
        <dbReference type="ARBA" id="ARBA00023186"/>
    </source>
</evidence>
<keyword evidence="10" id="KW-0963">Cytoplasm</keyword>
<organism evidence="12 13">
    <name type="scientific">Pararhodobacter aggregans</name>
    <dbReference type="NCBI Taxonomy" id="404875"/>
    <lineage>
        <taxon>Bacteria</taxon>
        <taxon>Pseudomonadati</taxon>
        <taxon>Pseudomonadota</taxon>
        <taxon>Alphaproteobacteria</taxon>
        <taxon>Rhodobacterales</taxon>
        <taxon>Paracoccaceae</taxon>
        <taxon>Pararhodobacter</taxon>
    </lineage>
</organism>
<dbReference type="InterPro" id="IPR004559">
    <property type="entry name" value="HemW-like"/>
</dbReference>
<dbReference type="SFLD" id="SFLDS00029">
    <property type="entry name" value="Radical_SAM"/>
    <property type="match status" value="1"/>
</dbReference>
<evidence type="ECO:0000256" key="7">
    <source>
        <dbReference type="ARBA" id="ARBA00023004"/>
    </source>
</evidence>
<comment type="caution">
    <text evidence="12">The sequence shown here is derived from an EMBL/GenBank/DDBJ whole genome shotgun (WGS) entry which is preliminary data.</text>
</comment>
<dbReference type="GO" id="GO:0046872">
    <property type="term" value="F:metal ion binding"/>
    <property type="evidence" value="ECO:0007669"/>
    <property type="project" value="UniProtKB-UniRule"/>
</dbReference>
<dbReference type="Gene3D" id="3.20.20.70">
    <property type="entry name" value="Aldolase class I"/>
    <property type="match status" value="1"/>
</dbReference>
<dbReference type="RefSeq" id="WP_107754322.1">
    <property type="nucleotide sequence ID" value="NZ_QBKF01000013.1"/>
</dbReference>
<evidence type="ECO:0000259" key="11">
    <source>
        <dbReference type="PROSITE" id="PS51918"/>
    </source>
</evidence>
<evidence type="ECO:0000313" key="12">
    <source>
        <dbReference type="EMBL" id="PVE45465.1"/>
    </source>
</evidence>
<dbReference type="GO" id="GO:0004109">
    <property type="term" value="F:coproporphyrinogen oxidase activity"/>
    <property type="evidence" value="ECO:0007669"/>
    <property type="project" value="InterPro"/>
</dbReference>
<dbReference type="PANTHER" id="PTHR13932:SF5">
    <property type="entry name" value="RADICAL S-ADENOSYL METHIONINE DOMAIN-CONTAINING PROTEIN 1, MITOCHONDRIAL"/>
    <property type="match status" value="1"/>
</dbReference>
<dbReference type="GO" id="GO:0005737">
    <property type="term" value="C:cytoplasm"/>
    <property type="evidence" value="ECO:0007669"/>
    <property type="project" value="UniProtKB-SubCell"/>
</dbReference>
<dbReference type="InterPro" id="IPR013785">
    <property type="entry name" value="Aldolase_TIM"/>
</dbReference>
<dbReference type="PANTHER" id="PTHR13932">
    <property type="entry name" value="COPROPORPHYRINIGEN III OXIDASE"/>
    <property type="match status" value="1"/>
</dbReference>
<keyword evidence="6 10" id="KW-0479">Metal-binding</keyword>
<dbReference type="InterPro" id="IPR058240">
    <property type="entry name" value="rSAM_sf"/>
</dbReference>
<dbReference type="SFLD" id="SFLDF00288">
    <property type="entry name" value="HemN-like__clustered_with_nucl"/>
    <property type="match status" value="1"/>
</dbReference>
<dbReference type="Proteomes" id="UP000244810">
    <property type="component" value="Unassembled WGS sequence"/>
</dbReference>
<dbReference type="InterPro" id="IPR006638">
    <property type="entry name" value="Elp3/MiaA/NifB-like_rSAM"/>
</dbReference>
<dbReference type="AlphaFoldDB" id="A0A2T7ULA7"/>
<dbReference type="SFLD" id="SFLDG01065">
    <property type="entry name" value="anaerobic_coproporphyrinogen-I"/>
    <property type="match status" value="1"/>
</dbReference>
<dbReference type="Pfam" id="PF06969">
    <property type="entry name" value="HemN_C"/>
    <property type="match status" value="1"/>
</dbReference>
<dbReference type="CDD" id="cd01335">
    <property type="entry name" value="Radical_SAM"/>
    <property type="match status" value="1"/>
</dbReference>
<evidence type="ECO:0000256" key="3">
    <source>
        <dbReference type="ARBA" id="ARBA00017228"/>
    </source>
</evidence>
<keyword evidence="4 10" id="KW-0349">Heme</keyword>
<evidence type="ECO:0000256" key="5">
    <source>
        <dbReference type="ARBA" id="ARBA00022691"/>
    </source>
</evidence>
<name>A0A2T7ULA7_9RHOB</name>
<dbReference type="InterPro" id="IPR010723">
    <property type="entry name" value="HemN_C"/>
</dbReference>
<evidence type="ECO:0000256" key="8">
    <source>
        <dbReference type="ARBA" id="ARBA00023014"/>
    </source>
</evidence>
<evidence type="ECO:0000256" key="4">
    <source>
        <dbReference type="ARBA" id="ARBA00022617"/>
    </source>
</evidence>
<keyword evidence="8 10" id="KW-0411">Iron-sulfur</keyword>
<keyword evidence="13" id="KW-1185">Reference proteome</keyword>
<evidence type="ECO:0000256" key="6">
    <source>
        <dbReference type="ARBA" id="ARBA00022723"/>
    </source>
</evidence>
<comment type="cofactor">
    <cofactor evidence="1">
        <name>[4Fe-4S] cluster</name>
        <dbReference type="ChEBI" id="CHEBI:49883"/>
    </cofactor>
</comment>
<gene>
    <name evidence="12" type="ORF">DDE23_20800</name>
</gene>
<dbReference type="InterPro" id="IPR034505">
    <property type="entry name" value="Coproporphyrinogen-III_oxidase"/>
</dbReference>
<keyword evidence="10" id="KW-0004">4Fe-4S</keyword>
<proteinExistence type="inferred from homology"/>